<proteinExistence type="predicted"/>
<accession>A0ABM9P789</accession>
<dbReference type="Proteomes" id="UP001497527">
    <property type="component" value="Unassembled WGS sequence"/>
</dbReference>
<name>A0ABM9P789_9FLAO</name>
<organism evidence="1 2">
    <name type="scientific">Tenacibaculum polynesiense</name>
    <dbReference type="NCBI Taxonomy" id="3137857"/>
    <lineage>
        <taxon>Bacteria</taxon>
        <taxon>Pseudomonadati</taxon>
        <taxon>Bacteroidota</taxon>
        <taxon>Flavobacteriia</taxon>
        <taxon>Flavobacteriales</taxon>
        <taxon>Flavobacteriaceae</taxon>
        <taxon>Tenacibaculum</taxon>
    </lineage>
</organism>
<reference evidence="1 2" key="1">
    <citation type="submission" date="2024-05" db="EMBL/GenBank/DDBJ databases">
        <authorList>
            <person name="Duchaud E."/>
        </authorList>
    </citation>
    <scope>NUCLEOTIDE SEQUENCE [LARGE SCALE GENOMIC DNA]</scope>
    <source>
        <strain evidence="1">Ena-SAMPLE-TAB-13-05-2024-13:56:06:370-140308</strain>
    </source>
</reference>
<comment type="caution">
    <text evidence="1">The sequence shown here is derived from an EMBL/GenBank/DDBJ whole genome shotgun (WGS) entry which is preliminary data.</text>
</comment>
<keyword evidence="2" id="KW-1185">Reference proteome</keyword>
<evidence type="ECO:0000313" key="1">
    <source>
        <dbReference type="EMBL" id="CAL2101444.1"/>
    </source>
</evidence>
<evidence type="ECO:0008006" key="3">
    <source>
        <dbReference type="Google" id="ProtNLM"/>
    </source>
</evidence>
<protein>
    <recommendedName>
        <fullName evidence="3">HTH cro/C1-type domain-containing protein</fullName>
    </recommendedName>
</protein>
<evidence type="ECO:0000313" key="2">
    <source>
        <dbReference type="Proteomes" id="UP001497527"/>
    </source>
</evidence>
<sequence length="123" mass="14241">MTHKEKLLQYIENKGITKTKFTRICGFSNGYLDSKGSITSDKLGTILENFSDLNIYWLLMDKGEMIITPESNQKTTEQISNELSMLGMDSKITKLQKEFETFKDAFFKVIEEKLDEAIKNREI</sequence>
<gene>
    <name evidence="1" type="ORF">T190423A01A_10007</name>
</gene>
<dbReference type="EMBL" id="CAXJIO010000010">
    <property type="protein sequence ID" value="CAL2101444.1"/>
    <property type="molecule type" value="Genomic_DNA"/>
</dbReference>
<dbReference type="RefSeq" id="WP_348715384.1">
    <property type="nucleotide sequence ID" value="NZ_CAXJIO010000010.1"/>
</dbReference>